<dbReference type="EMBL" id="UINC01126011">
    <property type="protein sequence ID" value="SVD04227.1"/>
    <property type="molecule type" value="Genomic_DNA"/>
</dbReference>
<evidence type="ECO:0000313" key="1">
    <source>
        <dbReference type="EMBL" id="SVD04227.1"/>
    </source>
</evidence>
<accession>A0A382S4Q5</accession>
<dbReference type="InterPro" id="IPR011652">
    <property type="entry name" value="MORN_2"/>
</dbReference>
<evidence type="ECO:0008006" key="2">
    <source>
        <dbReference type="Google" id="ProtNLM"/>
    </source>
</evidence>
<organism evidence="1">
    <name type="scientific">marine metagenome</name>
    <dbReference type="NCBI Taxonomy" id="408172"/>
    <lineage>
        <taxon>unclassified sequences</taxon>
        <taxon>metagenomes</taxon>
        <taxon>ecological metagenomes</taxon>
    </lineage>
</organism>
<dbReference type="SUPFAM" id="SSF82185">
    <property type="entry name" value="Histone H3 K4-specific methyltransferase SET7/9 N-terminal domain"/>
    <property type="match status" value="1"/>
</dbReference>
<reference evidence="1" key="1">
    <citation type="submission" date="2018-05" db="EMBL/GenBank/DDBJ databases">
        <authorList>
            <person name="Lanie J.A."/>
            <person name="Ng W.-L."/>
            <person name="Kazmierczak K.M."/>
            <person name="Andrzejewski T.M."/>
            <person name="Davidsen T.M."/>
            <person name="Wayne K.J."/>
            <person name="Tettelin H."/>
            <person name="Glass J.I."/>
            <person name="Rusch D."/>
            <person name="Podicherti R."/>
            <person name="Tsui H.-C.T."/>
            <person name="Winkler M.E."/>
        </authorList>
    </citation>
    <scope>NUCLEOTIDE SEQUENCE</scope>
</reference>
<feature type="non-terminal residue" evidence="1">
    <location>
        <position position="207"/>
    </location>
</feature>
<sequence length="207" mass="23740">MGFWSELFNATPGKGIARAEELKFKVVTHVIPVPPELEDRAKICSLCRIHIGDKFTRNLLPYLVVTEDPNLTFDSSTAGVVVCSNCIDGFDIRETITNNDNVGKKDGKKKDEGKKDGKFTRQYANGMKKDEGNYKDGKLDGRWTEWYKNGQIKSEGNYKDGKEDGKCTWWAENGQKWQVGNYKDGKEDGKKYWWYENGQKWQVGNYK</sequence>
<dbReference type="AlphaFoldDB" id="A0A382S4Q5"/>
<proteinExistence type="predicted"/>
<name>A0A382S4Q5_9ZZZZ</name>
<dbReference type="Gene3D" id="2.20.110.10">
    <property type="entry name" value="Histone H3 K4-specific methyltransferase SET7/9 N-terminal domain"/>
    <property type="match status" value="2"/>
</dbReference>
<protein>
    <recommendedName>
        <fullName evidence="2">MORN repeat protein</fullName>
    </recommendedName>
</protein>
<gene>
    <name evidence="1" type="ORF">METZ01_LOCUS357081</name>
</gene>
<dbReference type="Pfam" id="PF07661">
    <property type="entry name" value="MORN_2"/>
    <property type="match status" value="4"/>
</dbReference>